<gene>
    <name evidence="1" type="ORF">Osc7112_1416</name>
</gene>
<dbReference type="AlphaFoldDB" id="K9VCQ7"/>
<name>K9VCQ7_9CYAN</name>
<proteinExistence type="predicted"/>
<evidence type="ECO:0000313" key="2">
    <source>
        <dbReference type="Proteomes" id="UP000010478"/>
    </source>
</evidence>
<dbReference type="EMBL" id="CP003614">
    <property type="protein sequence ID" value="AFZ05943.1"/>
    <property type="molecule type" value="Genomic_DNA"/>
</dbReference>
<protein>
    <submittedName>
        <fullName evidence="1">Response regulator receiver protein</fullName>
    </submittedName>
</protein>
<dbReference type="STRING" id="179408.Osc7112_1416"/>
<dbReference type="RefSeq" id="WP_015175265.1">
    <property type="nucleotide sequence ID" value="NC_019729.1"/>
</dbReference>
<accession>K9VCQ7</accession>
<keyword evidence="2" id="KW-1185">Reference proteome</keyword>
<sequence length="49" mass="5418">MNDIQTNLIETDEQTWVALRVALRSPKARFQRSQLGIEVASEATNGTTG</sequence>
<dbReference type="HOGENOM" id="CLU_3138518_0_0_3"/>
<evidence type="ECO:0000313" key="1">
    <source>
        <dbReference type="EMBL" id="AFZ05943.1"/>
    </source>
</evidence>
<organism evidence="1 2">
    <name type="scientific">Phormidium nigroviride PCC 7112</name>
    <dbReference type="NCBI Taxonomy" id="179408"/>
    <lineage>
        <taxon>Bacteria</taxon>
        <taxon>Bacillati</taxon>
        <taxon>Cyanobacteriota</taxon>
        <taxon>Cyanophyceae</taxon>
        <taxon>Oscillatoriophycideae</taxon>
        <taxon>Oscillatoriales</taxon>
        <taxon>Oscillatoriaceae</taxon>
        <taxon>Phormidium</taxon>
    </lineage>
</organism>
<dbReference type="Proteomes" id="UP000010478">
    <property type="component" value="Chromosome"/>
</dbReference>
<reference evidence="1 2" key="1">
    <citation type="submission" date="2012-05" db="EMBL/GenBank/DDBJ databases">
        <title>Finished chromosome of genome of Oscillatoria sp. PCC 7112.</title>
        <authorList>
            <consortium name="US DOE Joint Genome Institute"/>
            <person name="Gugger M."/>
            <person name="Coursin T."/>
            <person name="Rippka R."/>
            <person name="Tandeau De Marsac N."/>
            <person name="Huntemann M."/>
            <person name="Wei C.-L."/>
            <person name="Han J."/>
            <person name="Detter J.C."/>
            <person name="Han C."/>
            <person name="Tapia R."/>
            <person name="Davenport K."/>
            <person name="Daligault H."/>
            <person name="Erkkila T."/>
            <person name="Gu W."/>
            <person name="Munk A.C.C."/>
            <person name="Teshima H."/>
            <person name="Xu Y."/>
            <person name="Chain P."/>
            <person name="Chen A."/>
            <person name="Krypides N."/>
            <person name="Mavromatis K."/>
            <person name="Markowitz V."/>
            <person name="Szeto E."/>
            <person name="Ivanova N."/>
            <person name="Mikhailova N."/>
            <person name="Ovchinnikova G."/>
            <person name="Pagani I."/>
            <person name="Pati A."/>
            <person name="Goodwin L."/>
            <person name="Peters L."/>
            <person name="Pitluck S."/>
            <person name="Woyke T."/>
            <person name="Kerfeld C."/>
        </authorList>
    </citation>
    <scope>NUCLEOTIDE SEQUENCE [LARGE SCALE GENOMIC DNA]</scope>
    <source>
        <strain evidence="1 2">PCC 7112</strain>
    </source>
</reference>
<dbReference type="KEGG" id="oni:Osc7112_1416"/>